<gene>
    <name evidence="6" type="ORF">TCMB3V08_LOCUS7199</name>
</gene>
<evidence type="ECO:0000313" key="6">
    <source>
        <dbReference type="EMBL" id="CAD7574590.1"/>
    </source>
</evidence>
<dbReference type="PANTHER" id="PTHR11177">
    <property type="entry name" value="CHITINASE"/>
    <property type="match status" value="1"/>
</dbReference>
<dbReference type="PANTHER" id="PTHR11177:SF390">
    <property type="entry name" value="CHITINASE 11"/>
    <property type="match status" value="1"/>
</dbReference>
<keyword evidence="1 3" id="KW-0378">Hydrolase</keyword>
<dbReference type="SUPFAM" id="SSF51445">
    <property type="entry name" value="(Trans)glycosidases"/>
    <property type="match status" value="1"/>
</dbReference>
<dbReference type="InterPro" id="IPR017853">
    <property type="entry name" value="GH"/>
</dbReference>
<accession>A0A7R9J8C4</accession>
<sequence length="328" mass="36755">MIIFLTHVSVSCHVIGACEDVSIFARSIRWQYIRFNCVVKAEEYLVLIILTHVEVEWKTFKTYFVGPPHPAGIQSPISPLLANWYIPQFSYDVGNSTYTTRSWFISSTIALLITYDLDGVDFDWEFPAWQGNPLERTQFTLLLQELHEELIKIKSPLLVSVAVATPQPIVDQAYEVSKMAHLVNAANHDLNAPASGNGFLGNEGFVTYPQVCWFLKTGRAGAVFLSWAWLDSPSLYTTTVLVLGAFRYRYNKKGVTSQHFNTGGRDIVVRLSAVRLFHVSPSIPALRPIVIALVRRYGVQWTGTPGSPLLTPAALDSISFSLLKLINY</sequence>
<evidence type="ECO:0000256" key="2">
    <source>
        <dbReference type="ARBA" id="ARBA00023295"/>
    </source>
</evidence>
<dbReference type="AlphaFoldDB" id="A0A7R9J8C4"/>
<dbReference type="Pfam" id="PF00704">
    <property type="entry name" value="Glyco_hydro_18"/>
    <property type="match status" value="1"/>
</dbReference>
<dbReference type="GO" id="GO:0008061">
    <property type="term" value="F:chitin binding"/>
    <property type="evidence" value="ECO:0007669"/>
    <property type="project" value="TreeGrafter"/>
</dbReference>
<comment type="similarity">
    <text evidence="4">Belongs to the glycosyl hydrolase 18 family.</text>
</comment>
<dbReference type="GO" id="GO:0005975">
    <property type="term" value="P:carbohydrate metabolic process"/>
    <property type="evidence" value="ECO:0007669"/>
    <property type="project" value="InterPro"/>
</dbReference>
<dbReference type="PROSITE" id="PS01095">
    <property type="entry name" value="GH18_1"/>
    <property type="match status" value="1"/>
</dbReference>
<dbReference type="InterPro" id="IPR001579">
    <property type="entry name" value="Glyco_hydro_18_chit_AS"/>
</dbReference>
<dbReference type="Gene3D" id="3.20.20.80">
    <property type="entry name" value="Glycosidases"/>
    <property type="match status" value="1"/>
</dbReference>
<dbReference type="GO" id="GO:0004568">
    <property type="term" value="F:chitinase activity"/>
    <property type="evidence" value="ECO:0007669"/>
    <property type="project" value="TreeGrafter"/>
</dbReference>
<dbReference type="GO" id="GO:0006032">
    <property type="term" value="P:chitin catabolic process"/>
    <property type="evidence" value="ECO:0007669"/>
    <property type="project" value="TreeGrafter"/>
</dbReference>
<dbReference type="PROSITE" id="PS51910">
    <property type="entry name" value="GH18_2"/>
    <property type="match status" value="1"/>
</dbReference>
<name>A0A7R9J8C4_TIMCA</name>
<dbReference type="GO" id="GO:0005576">
    <property type="term" value="C:extracellular region"/>
    <property type="evidence" value="ECO:0007669"/>
    <property type="project" value="TreeGrafter"/>
</dbReference>
<organism evidence="6">
    <name type="scientific">Timema californicum</name>
    <name type="common">California timema</name>
    <name type="synonym">Walking stick</name>
    <dbReference type="NCBI Taxonomy" id="61474"/>
    <lineage>
        <taxon>Eukaryota</taxon>
        <taxon>Metazoa</taxon>
        <taxon>Ecdysozoa</taxon>
        <taxon>Arthropoda</taxon>
        <taxon>Hexapoda</taxon>
        <taxon>Insecta</taxon>
        <taxon>Pterygota</taxon>
        <taxon>Neoptera</taxon>
        <taxon>Polyneoptera</taxon>
        <taxon>Phasmatodea</taxon>
        <taxon>Timematodea</taxon>
        <taxon>Timematoidea</taxon>
        <taxon>Timematidae</taxon>
        <taxon>Timema</taxon>
    </lineage>
</organism>
<dbReference type="EMBL" id="OE182470">
    <property type="protein sequence ID" value="CAD7574590.1"/>
    <property type="molecule type" value="Genomic_DNA"/>
</dbReference>
<evidence type="ECO:0000256" key="1">
    <source>
        <dbReference type="ARBA" id="ARBA00022801"/>
    </source>
</evidence>
<evidence type="ECO:0000259" key="5">
    <source>
        <dbReference type="PROSITE" id="PS51910"/>
    </source>
</evidence>
<reference evidence="6" key="1">
    <citation type="submission" date="2020-11" db="EMBL/GenBank/DDBJ databases">
        <authorList>
            <person name="Tran Van P."/>
        </authorList>
    </citation>
    <scope>NUCLEOTIDE SEQUENCE</scope>
</reference>
<keyword evidence="2 3" id="KW-0326">Glycosidase</keyword>
<evidence type="ECO:0000256" key="3">
    <source>
        <dbReference type="RuleBase" id="RU000489"/>
    </source>
</evidence>
<dbReference type="InterPro" id="IPR001223">
    <property type="entry name" value="Glyco_hydro18_cat"/>
</dbReference>
<evidence type="ECO:0000256" key="4">
    <source>
        <dbReference type="RuleBase" id="RU004453"/>
    </source>
</evidence>
<proteinExistence type="inferred from homology"/>
<protein>
    <submittedName>
        <fullName evidence="6">(California timema) hypothetical protein</fullName>
    </submittedName>
</protein>
<feature type="domain" description="GH18" evidence="5">
    <location>
        <begin position="1"/>
        <end position="328"/>
    </location>
</feature>
<dbReference type="InterPro" id="IPR050314">
    <property type="entry name" value="Glycosyl_Hydrlase_18"/>
</dbReference>